<dbReference type="PANTHER" id="PTHR36441">
    <property type="entry name" value="HYPOTHETICAL CYTOSOLIC PROTEIN"/>
    <property type="match status" value="1"/>
</dbReference>
<dbReference type="InterPro" id="IPR036746">
    <property type="entry name" value="TT1725-like_sf"/>
</dbReference>
<comment type="caution">
    <text evidence="1">The sequence shown here is derived from an EMBL/GenBank/DDBJ whole genome shotgun (WGS) entry which is preliminary data.</text>
</comment>
<sequence length="89" mass="9681">MQSFTLSIPGATSLKARRSVVKSLKDRLRSRFNVAVSETGLQEAVGRCELTVVTVGDGRARVDSVLDHVDAFVAAEPRVVVGPVRRELF</sequence>
<accession>A0ABU9EBU2</accession>
<gene>
    <name evidence="1" type="ORF">WI372_14485</name>
</gene>
<name>A0ABU9EBU2_9BACT</name>
<protein>
    <submittedName>
        <fullName evidence="1">DUF503 domain-containing protein</fullName>
    </submittedName>
</protein>
<reference evidence="1 2" key="1">
    <citation type="submission" date="2024-02" db="EMBL/GenBank/DDBJ databases">
        <title>A novel Gemmatimonadota bacterium.</title>
        <authorList>
            <person name="Du Z.-J."/>
            <person name="Ye Y.-Q."/>
        </authorList>
    </citation>
    <scope>NUCLEOTIDE SEQUENCE [LARGE SCALE GENOMIC DNA]</scope>
    <source>
        <strain evidence="1 2">DH-20</strain>
    </source>
</reference>
<proteinExistence type="predicted"/>
<keyword evidence="2" id="KW-1185">Reference proteome</keyword>
<dbReference type="Pfam" id="PF04456">
    <property type="entry name" value="DUF503"/>
    <property type="match status" value="1"/>
</dbReference>
<dbReference type="SUPFAM" id="SSF103007">
    <property type="entry name" value="Hypothetical protein TT1725"/>
    <property type="match status" value="1"/>
</dbReference>
<dbReference type="PANTHER" id="PTHR36441:SF1">
    <property type="entry name" value="DUF503 DOMAIN-CONTAINING PROTEIN"/>
    <property type="match status" value="1"/>
</dbReference>
<evidence type="ECO:0000313" key="2">
    <source>
        <dbReference type="Proteomes" id="UP001484239"/>
    </source>
</evidence>
<dbReference type="InterPro" id="IPR007546">
    <property type="entry name" value="DUF503"/>
</dbReference>
<organism evidence="1 2">
    <name type="scientific">Gaopeijia maritima</name>
    <dbReference type="NCBI Taxonomy" id="3119007"/>
    <lineage>
        <taxon>Bacteria</taxon>
        <taxon>Pseudomonadati</taxon>
        <taxon>Gemmatimonadota</taxon>
        <taxon>Longimicrobiia</taxon>
        <taxon>Gaopeijiales</taxon>
        <taxon>Gaopeijiaceae</taxon>
        <taxon>Gaopeijia</taxon>
    </lineage>
</organism>
<dbReference type="EMBL" id="JBBHLI010000010">
    <property type="protein sequence ID" value="MEK9502197.1"/>
    <property type="molecule type" value="Genomic_DNA"/>
</dbReference>
<dbReference type="Gene3D" id="3.30.70.1120">
    <property type="entry name" value="TT1725-like"/>
    <property type="match status" value="1"/>
</dbReference>
<dbReference type="Proteomes" id="UP001484239">
    <property type="component" value="Unassembled WGS sequence"/>
</dbReference>
<dbReference type="RefSeq" id="WP_405287343.1">
    <property type="nucleotide sequence ID" value="NZ_JBBHLI010000010.1"/>
</dbReference>
<evidence type="ECO:0000313" key="1">
    <source>
        <dbReference type="EMBL" id="MEK9502197.1"/>
    </source>
</evidence>